<proteinExistence type="predicted"/>
<keyword evidence="2" id="KW-1185">Reference proteome</keyword>
<reference evidence="1 2" key="1">
    <citation type="submission" date="2018-07" db="EMBL/GenBank/DDBJ databases">
        <title>Genomic Encyclopedia of Type Strains, Phase IV (KMG-IV): sequencing the most valuable type-strain genomes for metagenomic binning, comparative biology and taxonomic classification.</title>
        <authorList>
            <person name="Goeker M."/>
        </authorList>
    </citation>
    <scope>NUCLEOTIDE SEQUENCE [LARGE SCALE GENOMIC DNA]</scope>
    <source>
        <strain evidence="1 2">DSM 25528</strain>
    </source>
</reference>
<organism evidence="1 2">
    <name type="scientific">Ciceribacter lividus</name>
    <dbReference type="NCBI Taxonomy" id="1197950"/>
    <lineage>
        <taxon>Bacteria</taxon>
        <taxon>Pseudomonadati</taxon>
        <taxon>Pseudomonadota</taxon>
        <taxon>Alphaproteobacteria</taxon>
        <taxon>Hyphomicrobiales</taxon>
        <taxon>Rhizobiaceae</taxon>
        <taxon>Ciceribacter</taxon>
    </lineage>
</organism>
<comment type="caution">
    <text evidence="1">The sequence shown here is derived from an EMBL/GenBank/DDBJ whole genome shotgun (WGS) entry which is preliminary data.</text>
</comment>
<sequence>MTISTELLMAVLSMDAYNREYNSGIDGLNATKVGQASVIDRTAVGIGAPEYQAWQSAGFYALAYDCNGEIVIS</sequence>
<dbReference type="EMBL" id="QPIX01000008">
    <property type="protein sequence ID" value="RCW22559.1"/>
    <property type="molecule type" value="Genomic_DNA"/>
</dbReference>
<dbReference type="RefSeq" id="WP_114363945.1">
    <property type="nucleotide sequence ID" value="NZ_QPIX01000008.1"/>
</dbReference>
<protein>
    <submittedName>
        <fullName evidence="1">Uncharacterized protein</fullName>
    </submittedName>
</protein>
<dbReference type="Proteomes" id="UP000252582">
    <property type="component" value="Unassembled WGS sequence"/>
</dbReference>
<dbReference type="AlphaFoldDB" id="A0A6I7HKD7"/>
<accession>A0A6I7HKD7</accession>
<evidence type="ECO:0000313" key="1">
    <source>
        <dbReference type="EMBL" id="RCW22559.1"/>
    </source>
</evidence>
<evidence type="ECO:0000313" key="2">
    <source>
        <dbReference type="Proteomes" id="UP000252582"/>
    </source>
</evidence>
<name>A0A6I7HKD7_9HYPH</name>
<gene>
    <name evidence="1" type="ORF">DFR48_10881</name>
</gene>